<dbReference type="EMBL" id="FNCS01000001">
    <property type="protein sequence ID" value="SDG27648.1"/>
    <property type="molecule type" value="Genomic_DNA"/>
</dbReference>
<gene>
    <name evidence="2" type="ORF">SAMN04487974_101787</name>
</gene>
<proteinExistence type="predicted"/>
<feature type="transmembrane region" description="Helical" evidence="1">
    <location>
        <begin position="241"/>
        <end position="259"/>
    </location>
</feature>
<feature type="transmembrane region" description="Helical" evidence="1">
    <location>
        <begin position="302"/>
        <end position="320"/>
    </location>
</feature>
<dbReference type="InterPro" id="IPR017516">
    <property type="entry name" value="AbrB_dup"/>
</dbReference>
<reference evidence="2 3" key="1">
    <citation type="submission" date="2016-10" db="EMBL/GenBank/DDBJ databases">
        <authorList>
            <person name="de Groot N.N."/>
        </authorList>
    </citation>
    <scope>NUCLEOTIDE SEQUENCE [LARGE SCALE GENOMIC DNA]</scope>
    <source>
        <strain evidence="2 3">CGMCC 1.10267</strain>
    </source>
</reference>
<feature type="transmembrane region" description="Helical" evidence="1">
    <location>
        <begin position="12"/>
        <end position="32"/>
    </location>
</feature>
<dbReference type="GO" id="GO:0016020">
    <property type="term" value="C:membrane"/>
    <property type="evidence" value="ECO:0007669"/>
    <property type="project" value="InterPro"/>
</dbReference>
<dbReference type="GO" id="GO:0010468">
    <property type="term" value="P:regulation of gene expression"/>
    <property type="evidence" value="ECO:0007669"/>
    <property type="project" value="InterPro"/>
</dbReference>
<dbReference type="RefSeq" id="WP_176762492.1">
    <property type="nucleotide sequence ID" value="NZ_FNCS01000001.1"/>
</dbReference>
<feature type="transmembrane region" description="Helical" evidence="1">
    <location>
        <begin position="266"/>
        <end position="290"/>
    </location>
</feature>
<evidence type="ECO:0000313" key="2">
    <source>
        <dbReference type="EMBL" id="SDG27648.1"/>
    </source>
</evidence>
<keyword evidence="3" id="KW-1185">Reference proteome</keyword>
<dbReference type="NCBIfam" id="TIGR03082">
    <property type="entry name" value="Gneg_AbrB_dup"/>
    <property type="match status" value="2"/>
</dbReference>
<keyword evidence="1" id="KW-0812">Transmembrane</keyword>
<dbReference type="PANTHER" id="PTHR38457">
    <property type="entry name" value="REGULATOR ABRB-RELATED"/>
    <property type="match status" value="1"/>
</dbReference>
<feature type="transmembrane region" description="Helical" evidence="1">
    <location>
        <begin position="332"/>
        <end position="352"/>
    </location>
</feature>
<feature type="transmembrane region" description="Helical" evidence="1">
    <location>
        <begin position="190"/>
        <end position="210"/>
    </location>
</feature>
<dbReference type="PIRSF" id="PIRSF038991">
    <property type="entry name" value="Protein_AbrB"/>
    <property type="match status" value="1"/>
</dbReference>
<evidence type="ECO:0000256" key="1">
    <source>
        <dbReference type="SAM" id="Phobius"/>
    </source>
</evidence>
<accession>A0A1G7SXG5</accession>
<sequence>MRWSDRYKGLDYKRMALALGLGVLGGSVFTLLGTPMPWMLGPLFACLLASLFSVPLESPVSFRAPMTAMIGVMMGAGYSPALFGQIGSWWATILGLVVFMAVAGAACVTYFRFVAGYDFKTAYFCGMPGGLVEMVMLGDQSGADMRKVALIHAARIVFTVFSIPFVVQWLEGGDIATGTIDSVSLMEMDPGAFGWLAFTLVGGLLLGRYVKMPARYLMGPLIVSVFVHITGLSNFKAPWELVVIAQLVLGTTIGCRFAGSRTREILGILLISVGSTIILLSLSIGAALIVSNLTQYSLTELLLAYSPGGLAEMGLLALALHLEVALVSTHHILRIFFVVFGASTLMPLFGIAKRKV</sequence>
<evidence type="ECO:0008006" key="4">
    <source>
        <dbReference type="Google" id="ProtNLM"/>
    </source>
</evidence>
<feature type="transmembrane region" description="Helical" evidence="1">
    <location>
        <begin position="217"/>
        <end position="235"/>
    </location>
</feature>
<dbReference type="AlphaFoldDB" id="A0A1G7SXG5"/>
<name>A0A1G7SXG5_9HYPH</name>
<protein>
    <recommendedName>
        <fullName evidence="4">Ammonia monooxygenase</fullName>
    </recommendedName>
</protein>
<organism evidence="2 3">
    <name type="scientific">Pelagibacterium luteolum</name>
    <dbReference type="NCBI Taxonomy" id="440168"/>
    <lineage>
        <taxon>Bacteria</taxon>
        <taxon>Pseudomonadati</taxon>
        <taxon>Pseudomonadota</taxon>
        <taxon>Alphaproteobacteria</taxon>
        <taxon>Hyphomicrobiales</taxon>
        <taxon>Devosiaceae</taxon>
        <taxon>Pelagibacterium</taxon>
    </lineage>
</organism>
<dbReference type="InterPro" id="IPR007820">
    <property type="entry name" value="AbrB_fam"/>
</dbReference>
<keyword evidence="1" id="KW-0472">Membrane</keyword>
<dbReference type="Proteomes" id="UP000199495">
    <property type="component" value="Unassembled WGS sequence"/>
</dbReference>
<dbReference type="PANTHER" id="PTHR38457:SF1">
    <property type="entry name" value="REGULATOR ABRB-RELATED"/>
    <property type="match status" value="1"/>
</dbReference>
<evidence type="ECO:0000313" key="3">
    <source>
        <dbReference type="Proteomes" id="UP000199495"/>
    </source>
</evidence>
<feature type="transmembrane region" description="Helical" evidence="1">
    <location>
        <begin position="89"/>
        <end position="111"/>
    </location>
</feature>
<keyword evidence="1" id="KW-1133">Transmembrane helix</keyword>
<dbReference type="STRING" id="440168.SAMN04487974_101787"/>
<dbReference type="Pfam" id="PF05145">
    <property type="entry name" value="AbrB"/>
    <property type="match status" value="1"/>
</dbReference>
<feature type="transmembrane region" description="Helical" evidence="1">
    <location>
        <begin position="149"/>
        <end position="170"/>
    </location>
</feature>